<accession>A0AAD8Y6L5</accession>
<comment type="caution">
    <text evidence="4">The sequence shown here is derived from an EMBL/GenBank/DDBJ whole genome shotgun (WGS) entry which is preliminary data.</text>
</comment>
<evidence type="ECO:0000256" key="2">
    <source>
        <dbReference type="SAM" id="Phobius"/>
    </source>
</evidence>
<keyword evidence="5" id="KW-1185">Reference proteome</keyword>
<feature type="transmembrane region" description="Helical" evidence="2">
    <location>
        <begin position="108"/>
        <end position="141"/>
    </location>
</feature>
<name>A0AAD8Y6L5_9STRA</name>
<proteinExistence type="predicted"/>
<keyword evidence="2" id="KW-1133">Transmembrane helix</keyword>
<dbReference type="EMBL" id="JATAAI010000015">
    <property type="protein sequence ID" value="KAK1740694.1"/>
    <property type="molecule type" value="Genomic_DNA"/>
</dbReference>
<keyword evidence="2" id="KW-0812">Transmembrane</keyword>
<gene>
    <name evidence="4" type="ORF">QTG54_008789</name>
</gene>
<evidence type="ECO:0000256" key="3">
    <source>
        <dbReference type="SAM" id="SignalP"/>
    </source>
</evidence>
<organism evidence="4 5">
    <name type="scientific">Skeletonema marinoi</name>
    <dbReference type="NCBI Taxonomy" id="267567"/>
    <lineage>
        <taxon>Eukaryota</taxon>
        <taxon>Sar</taxon>
        <taxon>Stramenopiles</taxon>
        <taxon>Ochrophyta</taxon>
        <taxon>Bacillariophyta</taxon>
        <taxon>Coscinodiscophyceae</taxon>
        <taxon>Thalassiosirophycidae</taxon>
        <taxon>Thalassiosirales</taxon>
        <taxon>Skeletonemataceae</taxon>
        <taxon>Skeletonema</taxon>
        <taxon>Skeletonema marinoi-dohrnii complex</taxon>
    </lineage>
</organism>
<reference evidence="4" key="1">
    <citation type="submission" date="2023-06" db="EMBL/GenBank/DDBJ databases">
        <title>Survivors Of The Sea: Transcriptome response of Skeletonema marinoi to long-term dormancy.</title>
        <authorList>
            <person name="Pinder M.I.M."/>
            <person name="Kourtchenko O."/>
            <person name="Robertson E.K."/>
            <person name="Larsson T."/>
            <person name="Maumus F."/>
            <person name="Osuna-Cruz C.M."/>
            <person name="Vancaester E."/>
            <person name="Stenow R."/>
            <person name="Vandepoele K."/>
            <person name="Ploug H."/>
            <person name="Bruchert V."/>
            <person name="Godhe A."/>
            <person name="Topel M."/>
        </authorList>
    </citation>
    <scope>NUCLEOTIDE SEQUENCE</scope>
    <source>
        <strain evidence="4">R05AC</strain>
    </source>
</reference>
<dbReference type="AlphaFoldDB" id="A0AAD8Y6L5"/>
<protein>
    <submittedName>
        <fullName evidence="4">Uncharacterized protein</fullName>
    </submittedName>
</protein>
<feature type="chain" id="PRO_5042025304" evidence="3">
    <location>
        <begin position="26"/>
        <end position="354"/>
    </location>
</feature>
<feature type="region of interest" description="Disordered" evidence="1">
    <location>
        <begin position="334"/>
        <end position="354"/>
    </location>
</feature>
<evidence type="ECO:0000313" key="4">
    <source>
        <dbReference type="EMBL" id="KAK1740694.1"/>
    </source>
</evidence>
<evidence type="ECO:0000313" key="5">
    <source>
        <dbReference type="Proteomes" id="UP001224775"/>
    </source>
</evidence>
<keyword evidence="3" id="KW-0732">Signal</keyword>
<keyword evidence="2" id="KW-0472">Membrane</keyword>
<dbReference type="Proteomes" id="UP001224775">
    <property type="component" value="Unassembled WGS sequence"/>
</dbReference>
<evidence type="ECO:0000256" key="1">
    <source>
        <dbReference type="SAM" id="MobiDB-lite"/>
    </source>
</evidence>
<sequence>MQVIPRIPSFLLIIITWQRWEAADAHQFTVRSKNTLAFTTTLSAGAPWSTRRRNNSQLGMSLIPIPINELQQILPNASKLTPTGDQYVTYLGRTPRERFNSLFEGFSVAFLGSMFAYFISFVIGQFLATILGIIFLFWPILSPEFKAYQRNWELVGGRDLIDVWVDDDDDGYWSGIPQNKRGLYGAYYTATVDDICVVDDVRATSDEEYDLDEFSDYTMTSDELENMTGIPWKLRLRLLDDEGRGMQVHARMSEDYLDLEPGMSAVGVLLSTSKQFDQLAGMTDFLVLDEVDGSTITWVGDYPYLPKDEFLRIIETNGVAEELLDDLQEDEEYLDEVENEETLAPVSSKRLKGR</sequence>
<feature type="signal peptide" evidence="3">
    <location>
        <begin position="1"/>
        <end position="25"/>
    </location>
</feature>